<dbReference type="Gene3D" id="3.40.20.10">
    <property type="entry name" value="Severin"/>
    <property type="match status" value="1"/>
</dbReference>
<dbReference type="GO" id="GO:0051015">
    <property type="term" value="F:actin filament binding"/>
    <property type="evidence" value="ECO:0007669"/>
    <property type="project" value="InterPro"/>
</dbReference>
<dbReference type="PANTHER" id="PTHR11977">
    <property type="entry name" value="VILLIN"/>
    <property type="match status" value="1"/>
</dbReference>
<dbReference type="AlphaFoldDB" id="A0AAX6GMR5"/>
<dbReference type="SUPFAM" id="SSF55753">
    <property type="entry name" value="Actin depolymerizing proteins"/>
    <property type="match status" value="1"/>
</dbReference>
<dbReference type="PANTHER" id="PTHR11977:SF138">
    <property type="entry name" value="VILLIN-4"/>
    <property type="match status" value="1"/>
</dbReference>
<dbReference type="InterPro" id="IPR007122">
    <property type="entry name" value="Villin/Gelsolin"/>
</dbReference>
<gene>
    <name evidence="1" type="ORF">M6B38_358065</name>
</gene>
<evidence type="ECO:0000313" key="2">
    <source>
        <dbReference type="Proteomes" id="UP001140949"/>
    </source>
</evidence>
<accession>A0AAX6GMR5</accession>
<organism evidence="1 2">
    <name type="scientific">Iris pallida</name>
    <name type="common">Sweet iris</name>
    <dbReference type="NCBI Taxonomy" id="29817"/>
    <lineage>
        <taxon>Eukaryota</taxon>
        <taxon>Viridiplantae</taxon>
        <taxon>Streptophyta</taxon>
        <taxon>Embryophyta</taxon>
        <taxon>Tracheophyta</taxon>
        <taxon>Spermatophyta</taxon>
        <taxon>Magnoliopsida</taxon>
        <taxon>Liliopsida</taxon>
        <taxon>Asparagales</taxon>
        <taxon>Iridaceae</taxon>
        <taxon>Iridoideae</taxon>
        <taxon>Irideae</taxon>
        <taxon>Iris</taxon>
    </lineage>
</organism>
<evidence type="ECO:0000313" key="1">
    <source>
        <dbReference type="EMBL" id="KAJ6829531.1"/>
    </source>
</evidence>
<dbReference type="GO" id="GO:0051014">
    <property type="term" value="P:actin filament severing"/>
    <property type="evidence" value="ECO:0007669"/>
    <property type="project" value="TreeGrafter"/>
</dbReference>
<keyword evidence="2" id="KW-1185">Reference proteome</keyword>
<dbReference type="InterPro" id="IPR029006">
    <property type="entry name" value="ADF-H/Gelsolin-like_dom_sf"/>
</dbReference>
<dbReference type="Proteomes" id="UP001140949">
    <property type="component" value="Unassembled WGS sequence"/>
</dbReference>
<protein>
    <submittedName>
        <fullName evidence="1">Villin-5-like isoform X2</fullName>
    </submittedName>
</protein>
<dbReference type="EMBL" id="JANAVB010018408">
    <property type="protein sequence ID" value="KAJ6829531.1"/>
    <property type="molecule type" value="Genomic_DNA"/>
</dbReference>
<reference evidence="1" key="1">
    <citation type="journal article" date="2023" name="GigaByte">
        <title>Genome assembly of the bearded iris, Iris pallida Lam.</title>
        <authorList>
            <person name="Bruccoleri R.E."/>
            <person name="Oakeley E.J."/>
            <person name="Faust A.M.E."/>
            <person name="Altorfer M."/>
            <person name="Dessus-Babus S."/>
            <person name="Burckhardt D."/>
            <person name="Oertli M."/>
            <person name="Naumann U."/>
            <person name="Petersen F."/>
            <person name="Wong J."/>
        </authorList>
    </citation>
    <scope>NUCLEOTIDE SEQUENCE</scope>
    <source>
        <strain evidence="1">GSM-AAB239-AS_SAM_17_03QT</strain>
    </source>
</reference>
<reference evidence="1" key="2">
    <citation type="submission" date="2023-04" db="EMBL/GenBank/DDBJ databases">
        <authorList>
            <person name="Bruccoleri R.E."/>
            <person name="Oakeley E.J."/>
            <person name="Faust A.-M."/>
            <person name="Dessus-Babus S."/>
            <person name="Altorfer M."/>
            <person name="Burckhardt D."/>
            <person name="Oertli M."/>
            <person name="Naumann U."/>
            <person name="Petersen F."/>
            <person name="Wong J."/>
        </authorList>
    </citation>
    <scope>NUCLEOTIDE SEQUENCE</scope>
    <source>
        <strain evidence="1">GSM-AAB239-AS_SAM_17_03QT</strain>
        <tissue evidence="1">Leaf</tissue>
    </source>
</reference>
<proteinExistence type="predicted"/>
<sequence length="131" mass="14692">MTTTTTTENKNFKEPKVVVLCSFQDMVVVILYLEQEERIAAIALAGKMVESLKSQAVQARLYEGKEPIQFFSIFQSFIVYKGGVSSGYKKFVEENAAENETYTEEGIALFRVQGSGPDNMQAIQVETVLLY</sequence>
<name>A0AAX6GMR5_IRIPA</name>
<comment type="caution">
    <text evidence="1">The sequence shown here is derived from an EMBL/GenBank/DDBJ whole genome shotgun (WGS) entry which is preliminary data.</text>
</comment>